<dbReference type="Proteomes" id="UP000319486">
    <property type="component" value="Unassembled WGS sequence"/>
</dbReference>
<evidence type="ECO:0000256" key="1">
    <source>
        <dbReference type="SAM" id="SignalP"/>
    </source>
</evidence>
<protein>
    <submittedName>
        <fullName evidence="3">META domain-containing protein</fullName>
    </submittedName>
</protein>
<dbReference type="Gene3D" id="2.40.128.270">
    <property type="match status" value="1"/>
</dbReference>
<dbReference type="Pfam" id="PF03724">
    <property type="entry name" value="META"/>
    <property type="match status" value="1"/>
</dbReference>
<dbReference type="RefSeq" id="WP_140648233.1">
    <property type="nucleotide sequence ID" value="NZ_RCZO01000001.1"/>
</dbReference>
<dbReference type="InterPro" id="IPR053147">
    <property type="entry name" value="Hsp_HslJ-like"/>
</dbReference>
<evidence type="ECO:0000313" key="4">
    <source>
        <dbReference type="Proteomes" id="UP000319486"/>
    </source>
</evidence>
<dbReference type="PANTHER" id="PTHR35535:SF1">
    <property type="entry name" value="HEAT SHOCK PROTEIN HSLJ"/>
    <property type="match status" value="1"/>
</dbReference>
<evidence type="ECO:0000313" key="3">
    <source>
        <dbReference type="EMBL" id="TPG11023.1"/>
    </source>
</evidence>
<dbReference type="AlphaFoldDB" id="A0A502CDX9"/>
<name>A0A502CDX9_9GAMM</name>
<dbReference type="PROSITE" id="PS51257">
    <property type="entry name" value="PROKAR_LIPOPROTEIN"/>
    <property type="match status" value="1"/>
</dbReference>
<feature type="domain" description="DUF306" evidence="2">
    <location>
        <begin position="41"/>
        <end position="157"/>
    </location>
</feature>
<feature type="signal peptide" evidence="1">
    <location>
        <begin position="1"/>
        <end position="17"/>
    </location>
</feature>
<organism evidence="3 4">
    <name type="scientific">Rhodanobacter glycinis</name>
    <dbReference type="NCBI Taxonomy" id="582702"/>
    <lineage>
        <taxon>Bacteria</taxon>
        <taxon>Pseudomonadati</taxon>
        <taxon>Pseudomonadota</taxon>
        <taxon>Gammaproteobacteria</taxon>
        <taxon>Lysobacterales</taxon>
        <taxon>Rhodanobacteraceae</taxon>
        <taxon>Rhodanobacter</taxon>
    </lineage>
</organism>
<sequence>MKALLMLLPLTLASCMAGPDAATRAATAPQADAAVTISSTTLSRQHWQLRDAVDGSNRRLDALLGLPDKPLQLDFSADRISVSNACNRISGSYRIVEGHLVTTQLLQTRMACADPTLTQRDTTITTVLQGGPTLILSSAGHTPLLTLADANGRTLTFAGMPAADAHPGDDGDTAPQQP</sequence>
<comment type="caution">
    <text evidence="3">The sequence shown here is derived from an EMBL/GenBank/DDBJ whole genome shotgun (WGS) entry which is preliminary data.</text>
</comment>
<evidence type="ECO:0000259" key="2">
    <source>
        <dbReference type="Pfam" id="PF03724"/>
    </source>
</evidence>
<dbReference type="InterPro" id="IPR038670">
    <property type="entry name" value="HslJ-like_sf"/>
</dbReference>
<feature type="chain" id="PRO_5021211176" evidence="1">
    <location>
        <begin position="18"/>
        <end position="178"/>
    </location>
</feature>
<keyword evidence="1" id="KW-0732">Signal</keyword>
<gene>
    <name evidence="3" type="ORF">EAH88_00210</name>
</gene>
<keyword evidence="4" id="KW-1185">Reference proteome</keyword>
<accession>A0A502CDX9</accession>
<reference evidence="3 4" key="1">
    <citation type="journal article" date="2019" name="Environ. Microbiol.">
        <title>Species interactions and distinct microbial communities in high Arctic permafrost affected cryosols are associated with the CH4 and CO2 gas fluxes.</title>
        <authorList>
            <person name="Altshuler I."/>
            <person name="Hamel J."/>
            <person name="Turney S."/>
            <person name="Magnuson E."/>
            <person name="Levesque R."/>
            <person name="Greer C."/>
            <person name="Whyte L.G."/>
        </authorList>
    </citation>
    <scope>NUCLEOTIDE SEQUENCE [LARGE SCALE GENOMIC DNA]</scope>
    <source>
        <strain evidence="3 4">S13Y</strain>
    </source>
</reference>
<dbReference type="InterPro" id="IPR005184">
    <property type="entry name" value="DUF306_Meta_HslJ"/>
</dbReference>
<dbReference type="PANTHER" id="PTHR35535">
    <property type="entry name" value="HEAT SHOCK PROTEIN HSLJ"/>
    <property type="match status" value="1"/>
</dbReference>
<dbReference type="EMBL" id="RCZO01000001">
    <property type="protein sequence ID" value="TPG11023.1"/>
    <property type="molecule type" value="Genomic_DNA"/>
</dbReference>
<proteinExistence type="predicted"/>